<sequence length="91" mass="10355">MEKPVYYTNRIGIGVSNLDFSLVVARKLASSSPDKEDTEEVLCTILMSPQHAKIFTELLCKNVKQYEDLFGTIVVNPDEEKFKKMQDIQGK</sequence>
<gene>
    <name evidence="1" type="ORF">Q4T40_11200</name>
</gene>
<dbReference type="Pfam" id="PF11950">
    <property type="entry name" value="DUF3467"/>
    <property type="match status" value="1"/>
</dbReference>
<keyword evidence="2" id="KW-1185">Reference proteome</keyword>
<organism evidence="1 2">
    <name type="scientific">Anaeroselena agilis</name>
    <dbReference type="NCBI Taxonomy" id="3063788"/>
    <lineage>
        <taxon>Bacteria</taxon>
        <taxon>Bacillati</taxon>
        <taxon>Bacillota</taxon>
        <taxon>Negativicutes</taxon>
        <taxon>Acetonemataceae</taxon>
        <taxon>Anaeroselena</taxon>
    </lineage>
</organism>
<proteinExistence type="predicted"/>
<dbReference type="EMBL" id="JAUOZS010000001">
    <property type="protein sequence ID" value="MDT8901813.1"/>
    <property type="molecule type" value="Genomic_DNA"/>
</dbReference>
<reference evidence="1 2" key="1">
    <citation type="submission" date="2023-07" db="EMBL/GenBank/DDBJ databases">
        <title>The novel representative of Negativicutes class, Anaeroselena agilis gen. nov. sp. nov.</title>
        <authorList>
            <person name="Prokofeva M.I."/>
            <person name="Elcheninov A.G."/>
            <person name="Klyukina A."/>
            <person name="Kublanov I.V."/>
            <person name="Frolov E.N."/>
            <person name="Podosokorskaya O.A."/>
        </authorList>
    </citation>
    <scope>NUCLEOTIDE SEQUENCE [LARGE SCALE GENOMIC DNA]</scope>
    <source>
        <strain evidence="1 2">4137-cl</strain>
    </source>
</reference>
<accession>A0ABU3NYE2</accession>
<protein>
    <submittedName>
        <fullName evidence="1">DUF3467 domain-containing protein</fullName>
    </submittedName>
</protein>
<evidence type="ECO:0000313" key="1">
    <source>
        <dbReference type="EMBL" id="MDT8901813.1"/>
    </source>
</evidence>
<dbReference type="Proteomes" id="UP001254848">
    <property type="component" value="Unassembled WGS sequence"/>
</dbReference>
<dbReference type="InterPro" id="IPR021857">
    <property type="entry name" value="DUF3467"/>
</dbReference>
<name>A0ABU3NYE2_9FIRM</name>
<dbReference type="RefSeq" id="WP_413780316.1">
    <property type="nucleotide sequence ID" value="NZ_JAUOZS010000001.1"/>
</dbReference>
<comment type="caution">
    <text evidence="1">The sequence shown here is derived from an EMBL/GenBank/DDBJ whole genome shotgun (WGS) entry which is preliminary data.</text>
</comment>
<evidence type="ECO:0000313" key="2">
    <source>
        <dbReference type="Proteomes" id="UP001254848"/>
    </source>
</evidence>